<dbReference type="EMBL" id="JACHZG010000001">
    <property type="protein sequence ID" value="MBB3326599.1"/>
    <property type="molecule type" value="Genomic_DNA"/>
</dbReference>
<proteinExistence type="predicted"/>
<evidence type="ECO:0000313" key="3">
    <source>
        <dbReference type="Proteomes" id="UP000565572"/>
    </source>
</evidence>
<dbReference type="Proteomes" id="UP000565572">
    <property type="component" value="Unassembled WGS sequence"/>
</dbReference>
<comment type="caution">
    <text evidence="2">The sequence shown here is derived from an EMBL/GenBank/DDBJ whole genome shotgun (WGS) entry which is preliminary data.</text>
</comment>
<sequence length="31" mass="3309">MATSASTSSFWSVTEMYSPGAHRERSGDESG</sequence>
<feature type="region of interest" description="Disordered" evidence="1">
    <location>
        <begin position="1"/>
        <end position="31"/>
    </location>
</feature>
<reference evidence="2 3" key="1">
    <citation type="submission" date="2020-08" db="EMBL/GenBank/DDBJ databases">
        <title>Sequencing the genomes of 1000 actinobacteria strains.</title>
        <authorList>
            <person name="Klenk H.-P."/>
        </authorList>
    </citation>
    <scope>NUCLEOTIDE SEQUENCE [LARGE SCALE GENOMIC DNA]</scope>
    <source>
        <strain evidence="2 3">DSM 11053</strain>
    </source>
</reference>
<evidence type="ECO:0000313" key="2">
    <source>
        <dbReference type="EMBL" id="MBB3326599.1"/>
    </source>
</evidence>
<feature type="compositionally biased region" description="Basic and acidic residues" evidence="1">
    <location>
        <begin position="21"/>
        <end position="31"/>
    </location>
</feature>
<gene>
    <name evidence="2" type="ORF">FHX39_001543</name>
</gene>
<accession>A0A7W5P6K1</accession>
<dbReference type="AlphaFoldDB" id="A0A7W5P6K1"/>
<feature type="compositionally biased region" description="Polar residues" evidence="1">
    <location>
        <begin position="1"/>
        <end position="12"/>
    </location>
</feature>
<keyword evidence="3" id="KW-1185">Reference proteome</keyword>
<organism evidence="2 3">
    <name type="scientific">Microlunatus antarcticus</name>
    <dbReference type="NCBI Taxonomy" id="53388"/>
    <lineage>
        <taxon>Bacteria</taxon>
        <taxon>Bacillati</taxon>
        <taxon>Actinomycetota</taxon>
        <taxon>Actinomycetes</taxon>
        <taxon>Propionibacteriales</taxon>
        <taxon>Propionibacteriaceae</taxon>
        <taxon>Microlunatus</taxon>
    </lineage>
</organism>
<name>A0A7W5P6K1_9ACTN</name>
<protein>
    <submittedName>
        <fullName evidence="2">Uncharacterized protein</fullName>
    </submittedName>
</protein>
<evidence type="ECO:0000256" key="1">
    <source>
        <dbReference type="SAM" id="MobiDB-lite"/>
    </source>
</evidence>